<evidence type="ECO:0000313" key="1">
    <source>
        <dbReference type="EMBL" id="MDO5969790.1"/>
    </source>
</evidence>
<evidence type="ECO:0000313" key="2">
    <source>
        <dbReference type="Proteomes" id="UP001176883"/>
    </source>
</evidence>
<evidence type="ECO:0008006" key="3">
    <source>
        <dbReference type="Google" id="ProtNLM"/>
    </source>
</evidence>
<comment type="caution">
    <text evidence="1">The sequence shown here is derived from an EMBL/GenBank/DDBJ whole genome shotgun (WGS) entry which is preliminary data.</text>
</comment>
<organism evidence="1 2">
    <name type="scientific">Flavivirga aquimarina</name>
    <dbReference type="NCBI Taxonomy" id="2027862"/>
    <lineage>
        <taxon>Bacteria</taxon>
        <taxon>Pseudomonadati</taxon>
        <taxon>Bacteroidota</taxon>
        <taxon>Flavobacteriia</taxon>
        <taxon>Flavobacteriales</taxon>
        <taxon>Flavobacteriaceae</taxon>
        <taxon>Flavivirga</taxon>
    </lineage>
</organism>
<accession>A0ABT8W9H2</accession>
<reference evidence="1" key="1">
    <citation type="submission" date="2023-07" db="EMBL/GenBank/DDBJ databases">
        <title>Two novel species in the genus Flavivirga.</title>
        <authorList>
            <person name="Kwon K."/>
        </authorList>
    </citation>
    <scope>NUCLEOTIDE SEQUENCE</scope>
    <source>
        <strain evidence="1">KCTC 52353</strain>
    </source>
</reference>
<proteinExistence type="predicted"/>
<dbReference type="Proteomes" id="UP001176883">
    <property type="component" value="Unassembled WGS sequence"/>
</dbReference>
<protein>
    <recommendedName>
        <fullName evidence="3">Bacteriocin</fullName>
    </recommendedName>
</protein>
<keyword evidence="2" id="KW-1185">Reference proteome</keyword>
<sequence>MKKLSLKNLKLGADDMLQRNQLKSVLGGYGLGEGASEGCGDDFQGIIECICHFPPYQNFGNIPCADCAWNCSYQG</sequence>
<name>A0ABT8W9H2_9FLAO</name>
<dbReference type="RefSeq" id="WP_303277484.1">
    <property type="nucleotide sequence ID" value="NZ_JAUOEK010000093.1"/>
</dbReference>
<gene>
    <name evidence="1" type="ORF">Q4Q35_08220</name>
</gene>
<dbReference type="EMBL" id="JAUOEK010000093">
    <property type="protein sequence ID" value="MDO5969790.1"/>
    <property type="molecule type" value="Genomic_DNA"/>
</dbReference>